<keyword evidence="6 7" id="KW-0472">Membrane</keyword>
<protein>
    <submittedName>
        <fullName evidence="8">Na+ driven multidrug efflux pump</fullName>
    </submittedName>
    <submittedName>
        <fullName evidence="9">Na+_driven multidrug efflux pump</fullName>
    </submittedName>
</protein>
<feature type="transmembrane region" description="Helical" evidence="7">
    <location>
        <begin position="391"/>
        <end position="412"/>
    </location>
</feature>
<dbReference type="EMBL" id="CAXDID020000045">
    <property type="protein sequence ID" value="CAL6002604.1"/>
    <property type="molecule type" value="Genomic_DNA"/>
</dbReference>
<accession>A0AA86RID4</accession>
<feature type="transmembrane region" description="Helical" evidence="7">
    <location>
        <begin position="471"/>
        <end position="494"/>
    </location>
</feature>
<comment type="subcellular location">
    <subcellularLocation>
        <location evidence="1">Cell membrane</location>
        <topology evidence="1">Multi-pass membrane protein</topology>
    </subcellularLocation>
</comment>
<dbReference type="InterPro" id="IPR051327">
    <property type="entry name" value="MATE_MepA_subfamily"/>
</dbReference>
<dbReference type="InterPro" id="IPR002528">
    <property type="entry name" value="MATE_fam"/>
</dbReference>
<feature type="transmembrane region" description="Helical" evidence="7">
    <location>
        <begin position="580"/>
        <end position="601"/>
    </location>
</feature>
<dbReference type="GO" id="GO:0042910">
    <property type="term" value="F:xenobiotic transmembrane transporter activity"/>
    <property type="evidence" value="ECO:0007669"/>
    <property type="project" value="InterPro"/>
</dbReference>
<evidence type="ECO:0000256" key="1">
    <source>
        <dbReference type="ARBA" id="ARBA00004651"/>
    </source>
</evidence>
<feature type="transmembrane region" description="Helical" evidence="7">
    <location>
        <begin position="545"/>
        <end position="568"/>
    </location>
</feature>
<evidence type="ECO:0000256" key="5">
    <source>
        <dbReference type="ARBA" id="ARBA00022989"/>
    </source>
</evidence>
<evidence type="ECO:0000256" key="2">
    <source>
        <dbReference type="ARBA" id="ARBA00010199"/>
    </source>
</evidence>
<feature type="transmembrane region" description="Helical" evidence="7">
    <location>
        <begin position="321"/>
        <end position="339"/>
    </location>
</feature>
<keyword evidence="3" id="KW-1003">Cell membrane</keyword>
<dbReference type="PANTHER" id="PTHR43823">
    <property type="entry name" value="SPORULATION PROTEIN YKVU"/>
    <property type="match status" value="1"/>
</dbReference>
<name>A0AA86RID4_9EUKA</name>
<feature type="transmembrane region" description="Helical" evidence="7">
    <location>
        <begin position="786"/>
        <end position="806"/>
    </location>
</feature>
<dbReference type="GO" id="GO:0005886">
    <property type="term" value="C:plasma membrane"/>
    <property type="evidence" value="ECO:0007669"/>
    <property type="project" value="UniProtKB-SubCell"/>
</dbReference>
<comment type="similarity">
    <text evidence="2">Belongs to the multi antimicrobial extrusion (MATE) (TC 2.A.66.1) family.</text>
</comment>
<dbReference type="GO" id="GO:0015297">
    <property type="term" value="F:antiporter activity"/>
    <property type="evidence" value="ECO:0007669"/>
    <property type="project" value="InterPro"/>
</dbReference>
<feature type="transmembrane region" description="Helical" evidence="7">
    <location>
        <begin position="753"/>
        <end position="774"/>
    </location>
</feature>
<dbReference type="Pfam" id="PF01554">
    <property type="entry name" value="MatE"/>
    <property type="match status" value="1"/>
</dbReference>
<dbReference type="Proteomes" id="UP001642409">
    <property type="component" value="Unassembled WGS sequence"/>
</dbReference>
<evidence type="ECO:0000313" key="9">
    <source>
        <dbReference type="EMBL" id="CAL6002604.1"/>
    </source>
</evidence>
<evidence type="ECO:0000256" key="4">
    <source>
        <dbReference type="ARBA" id="ARBA00022692"/>
    </source>
</evidence>
<organism evidence="8">
    <name type="scientific">Hexamita inflata</name>
    <dbReference type="NCBI Taxonomy" id="28002"/>
    <lineage>
        <taxon>Eukaryota</taxon>
        <taxon>Metamonada</taxon>
        <taxon>Diplomonadida</taxon>
        <taxon>Hexamitidae</taxon>
        <taxon>Hexamitinae</taxon>
        <taxon>Hexamita</taxon>
    </lineage>
</organism>
<proteinExistence type="inferred from homology"/>
<keyword evidence="10" id="KW-1185">Reference proteome</keyword>
<evidence type="ECO:0000256" key="3">
    <source>
        <dbReference type="ARBA" id="ARBA00022475"/>
    </source>
</evidence>
<keyword evidence="5 7" id="KW-1133">Transmembrane helix</keyword>
<gene>
    <name evidence="9" type="ORF">HINF_LOCUS18005</name>
    <name evidence="8" type="ORF">HINF_LOCUS66246</name>
</gene>
<keyword evidence="4 7" id="KW-0812">Transmembrane</keyword>
<evidence type="ECO:0000313" key="8">
    <source>
        <dbReference type="EMBL" id="CAI9978601.1"/>
    </source>
</evidence>
<dbReference type="AlphaFoldDB" id="A0AA86RID4"/>
<evidence type="ECO:0000256" key="7">
    <source>
        <dbReference type="SAM" id="Phobius"/>
    </source>
</evidence>
<feature type="transmembrane region" description="Helical" evidence="7">
    <location>
        <begin position="812"/>
        <end position="832"/>
    </location>
</feature>
<reference evidence="9 10" key="2">
    <citation type="submission" date="2024-07" db="EMBL/GenBank/DDBJ databases">
        <authorList>
            <person name="Akdeniz Z."/>
        </authorList>
    </citation>
    <scope>NUCLEOTIDE SEQUENCE [LARGE SCALE GENOMIC DNA]</scope>
</reference>
<dbReference type="EMBL" id="CATOUU010001185">
    <property type="protein sequence ID" value="CAI9978601.1"/>
    <property type="molecule type" value="Genomic_DNA"/>
</dbReference>
<feature type="transmembrane region" description="Helical" evidence="7">
    <location>
        <begin position="437"/>
        <end position="459"/>
    </location>
</feature>
<evidence type="ECO:0000256" key="6">
    <source>
        <dbReference type="ARBA" id="ARBA00023136"/>
    </source>
</evidence>
<dbReference type="PANTHER" id="PTHR43823:SF3">
    <property type="entry name" value="MULTIDRUG EXPORT PROTEIN MEPA"/>
    <property type="match status" value="1"/>
</dbReference>
<comment type="caution">
    <text evidence="8">The sequence shown here is derived from an EMBL/GenBank/DDBJ whole genome shotgun (WGS) entry which is preliminary data.</text>
</comment>
<feature type="transmembrane region" description="Helical" evidence="7">
    <location>
        <begin position="514"/>
        <end position="533"/>
    </location>
</feature>
<feature type="transmembrane region" description="Helical" evidence="7">
    <location>
        <begin position="715"/>
        <end position="737"/>
    </location>
</feature>
<evidence type="ECO:0000313" key="10">
    <source>
        <dbReference type="Proteomes" id="UP001642409"/>
    </source>
</evidence>
<sequence length="893" mass="102670">MTTSNNNSQQYPYNQIKIQILQLQTKLNLYSDEVQYANELTANDIDLSKQYLDTLSQASIIIDQFTKLNEQRIQQVNFIKVSLNQSMVSKTQLIIAYLQIRYAHAKICSLLSDLRLLLGYPADFALGEESFILKQISDNWLEVDQIYRIFTALKFKSNLKIEKCPTLTHQLFTQKQPVFVDFYTFLEQKYFQKTNQQFTEKFKTETYKEENEVETFAQFQTQVEFQAKKAYALQNPNQEVNGVLSAQNLGESNPGQIQTREQRRPTAMVSQIDQGIDQFEISNYMVLTCTIQFKKLRSIINIFVVIHQQYFTIFLKQQTQFFYIYISIKICFNIIYHSFTMTQTEQINKPQDITAAVDNNSETVNAAKLESDTLKQDKIINRLRDLNVDSLIWYFALPAIVANVVSAVTNIAQQNLMKKFIGDVGVAAQGIVQPLELILTMYISVGLSGGLVSFVSPALGKGDYYTVQKYFMHYMIYLFLIMIIVPVFTLPFMGKIVISLGADEGTDMYKYAKQYGYVIFSIGTIVYSINYGFGNILRATSRSLFNAIKQIFTACIEFLMVYIFYTFVVQKGHVQTYTNAAAPVIANFITGCAVISLFIPFKRLNRTYKLKFQHKGWKPFDFLAMVEMLIIAIPDLLTQFQAPVVKIVGNKIIAKITKSYAQNKYQVAVLQMVANLSALVNTSNQSFSFAFGPSFGYALGMKNWNRVREIMRKTFYYQTGLNLILWIIMNGTVYYYSNALIHDYWPMVDDCTFGFRCFNAVMPLLTCFLCVNDINQMEQKPIKATLIQFSRMVLVIVMQPIISYSINNVKGIYYGVLVGDLAACIIGMINFVERYMIYGKLERGEITTQQARIAEVTGDMKRWWRKSRKEQEKSNVQTRDMTVAEEPVPADIV</sequence>
<reference evidence="8" key="1">
    <citation type="submission" date="2023-06" db="EMBL/GenBank/DDBJ databases">
        <authorList>
            <person name="Kurt Z."/>
        </authorList>
    </citation>
    <scope>NUCLEOTIDE SEQUENCE</scope>
</reference>